<evidence type="ECO:0000313" key="1">
    <source>
        <dbReference type="EMBL" id="KAA1378160.1"/>
    </source>
</evidence>
<dbReference type="AlphaFoldDB" id="A0A641ALJ5"/>
<gene>
    <name evidence="1" type="ORF">ESP62_007205</name>
</gene>
<keyword evidence="2" id="KW-1185">Reference proteome</keyword>
<dbReference type="Gene3D" id="1.10.1200.10">
    <property type="entry name" value="ACP-like"/>
    <property type="match status" value="1"/>
</dbReference>
<organism evidence="1 2">
    <name type="scientific">Aeromicrobium fastidiosum</name>
    <dbReference type="NCBI Taxonomy" id="52699"/>
    <lineage>
        <taxon>Bacteria</taxon>
        <taxon>Bacillati</taxon>
        <taxon>Actinomycetota</taxon>
        <taxon>Actinomycetes</taxon>
        <taxon>Propionibacteriales</taxon>
        <taxon>Nocardioidaceae</taxon>
        <taxon>Aeromicrobium</taxon>
    </lineage>
</organism>
<reference evidence="1" key="1">
    <citation type="submission" date="2019-09" db="EMBL/GenBank/DDBJ databases">
        <authorList>
            <person name="Li J."/>
        </authorList>
    </citation>
    <scope>NUCLEOTIDE SEQUENCE [LARGE SCALE GENOMIC DNA]</scope>
    <source>
        <strain evidence="1">NRBC 14897</strain>
    </source>
</reference>
<evidence type="ECO:0000313" key="2">
    <source>
        <dbReference type="Proteomes" id="UP001515100"/>
    </source>
</evidence>
<dbReference type="EMBL" id="SDPP02000002">
    <property type="protein sequence ID" value="KAA1378160.1"/>
    <property type="molecule type" value="Genomic_DNA"/>
</dbReference>
<dbReference type="RefSeq" id="WP_129183195.1">
    <property type="nucleotide sequence ID" value="NZ_JAGIOG010000001.1"/>
</dbReference>
<protein>
    <submittedName>
        <fullName evidence="1">Acyl carrier protein</fullName>
    </submittedName>
</protein>
<dbReference type="InterPro" id="IPR036736">
    <property type="entry name" value="ACP-like_sf"/>
</dbReference>
<dbReference type="OrthoDB" id="7063706at2"/>
<comment type="caution">
    <text evidence="1">The sequence shown here is derived from an EMBL/GenBank/DDBJ whole genome shotgun (WGS) entry which is preliminary data.</text>
</comment>
<dbReference type="SUPFAM" id="SSF47336">
    <property type="entry name" value="ACP-like"/>
    <property type="match status" value="1"/>
</dbReference>
<accession>A0A641ALJ5</accession>
<proteinExistence type="predicted"/>
<dbReference type="Proteomes" id="UP001515100">
    <property type="component" value="Unassembled WGS sequence"/>
</dbReference>
<sequence length="96" mass="10397">MDQRQVEDLILELIADGQHRDAKHLRAELEALGEELPIDSLFAVEVLAQVEDRCGVTLSTDPERAAAMKSVKLFAAAIVAELEKVQRASAGGEMPA</sequence>
<name>A0A641ALJ5_9ACTN</name>